<dbReference type="InParanoid" id="G2Y9M1"/>
<sequence length="57" mass="6594">MVPFFVPVPDPGHIQRILYDSTVFLTPETSWRIILKHQQTNLASSNFQTATADRLMY</sequence>
<accession>G2Y9M1</accession>
<dbReference type="AlphaFoldDB" id="G2Y9M1"/>
<proteinExistence type="predicted"/>
<dbReference type="EMBL" id="FQ790300">
    <property type="protein sequence ID" value="CCD49297.1"/>
    <property type="molecule type" value="Genomic_DNA"/>
</dbReference>
<name>G2Y9M1_BOTF4</name>
<dbReference type="Proteomes" id="UP000008177">
    <property type="component" value="Unplaced contigs"/>
</dbReference>
<evidence type="ECO:0000313" key="2">
    <source>
        <dbReference type="Proteomes" id="UP000008177"/>
    </source>
</evidence>
<reference evidence="2" key="1">
    <citation type="journal article" date="2011" name="PLoS Genet.">
        <title>Genomic analysis of the necrotrophic fungal pathogens Sclerotinia sclerotiorum and Botrytis cinerea.</title>
        <authorList>
            <person name="Amselem J."/>
            <person name="Cuomo C.A."/>
            <person name="van Kan J.A."/>
            <person name="Viaud M."/>
            <person name="Benito E.P."/>
            <person name="Couloux A."/>
            <person name="Coutinho P.M."/>
            <person name="de Vries R.P."/>
            <person name="Dyer P.S."/>
            <person name="Fillinger S."/>
            <person name="Fournier E."/>
            <person name="Gout L."/>
            <person name="Hahn M."/>
            <person name="Kohn L."/>
            <person name="Lapalu N."/>
            <person name="Plummer K.M."/>
            <person name="Pradier J.M."/>
            <person name="Quevillon E."/>
            <person name="Sharon A."/>
            <person name="Simon A."/>
            <person name="ten Have A."/>
            <person name="Tudzynski B."/>
            <person name="Tudzynski P."/>
            <person name="Wincker P."/>
            <person name="Andrew M."/>
            <person name="Anthouard V."/>
            <person name="Beever R.E."/>
            <person name="Beffa R."/>
            <person name="Benoit I."/>
            <person name="Bouzid O."/>
            <person name="Brault B."/>
            <person name="Chen Z."/>
            <person name="Choquer M."/>
            <person name="Collemare J."/>
            <person name="Cotton P."/>
            <person name="Danchin E.G."/>
            <person name="Da Silva C."/>
            <person name="Gautier A."/>
            <person name="Giraud C."/>
            <person name="Giraud T."/>
            <person name="Gonzalez C."/>
            <person name="Grossetete S."/>
            <person name="Guldener U."/>
            <person name="Henrissat B."/>
            <person name="Howlett B.J."/>
            <person name="Kodira C."/>
            <person name="Kretschmer M."/>
            <person name="Lappartient A."/>
            <person name="Leroch M."/>
            <person name="Levis C."/>
            <person name="Mauceli E."/>
            <person name="Neuveglise C."/>
            <person name="Oeser B."/>
            <person name="Pearson M."/>
            <person name="Poulain J."/>
            <person name="Poussereau N."/>
            <person name="Quesneville H."/>
            <person name="Rascle C."/>
            <person name="Schumacher J."/>
            <person name="Segurens B."/>
            <person name="Sexton A."/>
            <person name="Silva E."/>
            <person name="Sirven C."/>
            <person name="Soanes D.M."/>
            <person name="Talbot N.J."/>
            <person name="Templeton M."/>
            <person name="Yandava C."/>
            <person name="Yarden O."/>
            <person name="Zeng Q."/>
            <person name="Rollins J.A."/>
            <person name="Lebrun M.H."/>
            <person name="Dickman M."/>
        </authorList>
    </citation>
    <scope>NUCLEOTIDE SEQUENCE [LARGE SCALE GENOMIC DNA]</scope>
    <source>
        <strain evidence="2">T4</strain>
    </source>
</reference>
<gene>
    <name evidence="1" type="ORF">BofuT4_P031730.1</name>
</gene>
<organism evidence="1 2">
    <name type="scientific">Botryotinia fuckeliana (strain T4)</name>
    <name type="common">Noble rot fungus</name>
    <name type="synonym">Botrytis cinerea</name>
    <dbReference type="NCBI Taxonomy" id="999810"/>
    <lineage>
        <taxon>Eukaryota</taxon>
        <taxon>Fungi</taxon>
        <taxon>Dikarya</taxon>
        <taxon>Ascomycota</taxon>
        <taxon>Pezizomycotina</taxon>
        <taxon>Leotiomycetes</taxon>
        <taxon>Helotiales</taxon>
        <taxon>Sclerotiniaceae</taxon>
        <taxon>Botrytis</taxon>
    </lineage>
</organism>
<evidence type="ECO:0000313" key="1">
    <source>
        <dbReference type="EMBL" id="CCD49297.1"/>
    </source>
</evidence>
<protein>
    <submittedName>
        <fullName evidence="1">Uncharacterized protein</fullName>
    </submittedName>
</protein>
<dbReference type="HOGENOM" id="CLU_2996289_0_0_1"/>